<sequence length="212" mass="21590">MLFNRVLSLAALAAAASSISIPAVPRQGGGAIDIDAILNQIEEKYRDPAYAQTYLSAVFAYASAAMPAGANPPSEDQLYAALATMSSIGPAMVSEAIGSIEGVLSRIPIPAQDSSALAQAMSMLHNSSVVSRLSNMMNSLIDNIRENHKEDGSGTPTAASDDDDDSGDRASASDRSDTASTNTTHSGAMPCSVPGALLAAVGAAAGAIQMLF</sequence>
<dbReference type="EMBL" id="JANBUL010000006">
    <property type="protein sequence ID" value="KAJ2785872.1"/>
    <property type="molecule type" value="Genomic_DNA"/>
</dbReference>
<feature type="signal peptide" evidence="2">
    <location>
        <begin position="1"/>
        <end position="18"/>
    </location>
</feature>
<accession>A0A9W8LKV1</accession>
<feature type="chain" id="PRO_5040959098" evidence="2">
    <location>
        <begin position="19"/>
        <end position="212"/>
    </location>
</feature>
<evidence type="ECO:0000256" key="2">
    <source>
        <dbReference type="SAM" id="SignalP"/>
    </source>
</evidence>
<name>A0A9W8LKV1_9FUNG</name>
<gene>
    <name evidence="3" type="ORF">H4R18_000261</name>
</gene>
<feature type="compositionally biased region" description="Basic and acidic residues" evidence="1">
    <location>
        <begin position="167"/>
        <end position="177"/>
    </location>
</feature>
<organism evidence="3 4">
    <name type="scientific">Coemansia javaensis</name>
    <dbReference type="NCBI Taxonomy" id="2761396"/>
    <lineage>
        <taxon>Eukaryota</taxon>
        <taxon>Fungi</taxon>
        <taxon>Fungi incertae sedis</taxon>
        <taxon>Zoopagomycota</taxon>
        <taxon>Kickxellomycotina</taxon>
        <taxon>Kickxellomycetes</taxon>
        <taxon>Kickxellales</taxon>
        <taxon>Kickxellaceae</taxon>
        <taxon>Coemansia</taxon>
    </lineage>
</organism>
<comment type="caution">
    <text evidence="3">The sequence shown here is derived from an EMBL/GenBank/DDBJ whole genome shotgun (WGS) entry which is preliminary data.</text>
</comment>
<feature type="region of interest" description="Disordered" evidence="1">
    <location>
        <begin position="146"/>
        <end position="189"/>
    </location>
</feature>
<evidence type="ECO:0000256" key="1">
    <source>
        <dbReference type="SAM" id="MobiDB-lite"/>
    </source>
</evidence>
<dbReference type="OrthoDB" id="5578232at2759"/>
<protein>
    <submittedName>
        <fullName evidence="3">Uncharacterized protein</fullName>
    </submittedName>
</protein>
<evidence type="ECO:0000313" key="3">
    <source>
        <dbReference type="EMBL" id="KAJ2785872.1"/>
    </source>
</evidence>
<dbReference type="Proteomes" id="UP001140217">
    <property type="component" value="Unassembled WGS sequence"/>
</dbReference>
<keyword evidence="4" id="KW-1185">Reference proteome</keyword>
<proteinExistence type="predicted"/>
<dbReference type="AlphaFoldDB" id="A0A9W8LKV1"/>
<reference evidence="3" key="1">
    <citation type="submission" date="2022-07" db="EMBL/GenBank/DDBJ databases">
        <title>Phylogenomic reconstructions and comparative analyses of Kickxellomycotina fungi.</title>
        <authorList>
            <person name="Reynolds N.K."/>
            <person name="Stajich J.E."/>
            <person name="Barry K."/>
            <person name="Grigoriev I.V."/>
            <person name="Crous P."/>
            <person name="Smith M.E."/>
        </authorList>
    </citation>
    <scope>NUCLEOTIDE SEQUENCE</scope>
    <source>
        <strain evidence="3">NBRC 105414</strain>
    </source>
</reference>
<keyword evidence="2" id="KW-0732">Signal</keyword>
<evidence type="ECO:0000313" key="4">
    <source>
        <dbReference type="Proteomes" id="UP001140217"/>
    </source>
</evidence>